<dbReference type="SUPFAM" id="SSF161098">
    <property type="entry name" value="MetI-like"/>
    <property type="match status" value="1"/>
</dbReference>
<keyword evidence="3" id="KW-1003">Cell membrane</keyword>
<dbReference type="GO" id="GO:0055085">
    <property type="term" value="P:transmembrane transport"/>
    <property type="evidence" value="ECO:0007669"/>
    <property type="project" value="InterPro"/>
</dbReference>
<evidence type="ECO:0000259" key="8">
    <source>
        <dbReference type="PROSITE" id="PS50928"/>
    </source>
</evidence>
<accession>A0A8J7IWN8</accession>
<evidence type="ECO:0000313" key="10">
    <source>
        <dbReference type="Proteomes" id="UP000654482"/>
    </source>
</evidence>
<keyword evidence="5 7" id="KW-1133">Transmembrane helix</keyword>
<dbReference type="Gene3D" id="1.10.3720.10">
    <property type="entry name" value="MetI-like"/>
    <property type="match status" value="1"/>
</dbReference>
<dbReference type="PANTHER" id="PTHR30193">
    <property type="entry name" value="ABC TRANSPORTER PERMEASE PROTEIN"/>
    <property type="match status" value="1"/>
</dbReference>
<feature type="transmembrane region" description="Helical" evidence="7">
    <location>
        <begin position="12"/>
        <end position="33"/>
    </location>
</feature>
<dbReference type="AlphaFoldDB" id="A0A8J7IWN8"/>
<evidence type="ECO:0000256" key="3">
    <source>
        <dbReference type="ARBA" id="ARBA00022475"/>
    </source>
</evidence>
<evidence type="ECO:0000256" key="2">
    <source>
        <dbReference type="ARBA" id="ARBA00022448"/>
    </source>
</evidence>
<dbReference type="Proteomes" id="UP000654482">
    <property type="component" value="Unassembled WGS sequence"/>
</dbReference>
<evidence type="ECO:0000313" key="9">
    <source>
        <dbReference type="EMBL" id="MBE9118183.1"/>
    </source>
</evidence>
<feature type="transmembrane region" description="Helical" evidence="7">
    <location>
        <begin position="110"/>
        <end position="130"/>
    </location>
</feature>
<keyword evidence="10" id="KW-1185">Reference proteome</keyword>
<comment type="caution">
    <text evidence="9">The sequence shown here is derived from an EMBL/GenBank/DDBJ whole genome shotgun (WGS) entry which is preliminary data.</text>
</comment>
<keyword evidence="6 7" id="KW-0472">Membrane</keyword>
<name>A0A8J7IWN8_9CYAN</name>
<organism evidence="9 10">
    <name type="scientific">Lusitaniella coriacea LEGE 07157</name>
    <dbReference type="NCBI Taxonomy" id="945747"/>
    <lineage>
        <taxon>Bacteria</taxon>
        <taxon>Bacillati</taxon>
        <taxon>Cyanobacteriota</taxon>
        <taxon>Cyanophyceae</taxon>
        <taxon>Spirulinales</taxon>
        <taxon>Lusitaniellaceae</taxon>
        <taxon>Lusitaniella</taxon>
    </lineage>
</organism>
<dbReference type="GO" id="GO:0005886">
    <property type="term" value="C:plasma membrane"/>
    <property type="evidence" value="ECO:0007669"/>
    <property type="project" value="UniProtKB-SubCell"/>
</dbReference>
<feature type="transmembrane region" description="Helical" evidence="7">
    <location>
        <begin position="205"/>
        <end position="225"/>
    </location>
</feature>
<dbReference type="RefSeq" id="WP_194031273.1">
    <property type="nucleotide sequence ID" value="NZ_JADEWZ010000040.1"/>
</dbReference>
<dbReference type="PROSITE" id="PS50928">
    <property type="entry name" value="ABC_TM1"/>
    <property type="match status" value="1"/>
</dbReference>
<feature type="transmembrane region" description="Helical" evidence="7">
    <location>
        <begin position="264"/>
        <end position="290"/>
    </location>
</feature>
<proteinExistence type="inferred from homology"/>
<comment type="similarity">
    <text evidence="7">Belongs to the binding-protein-dependent transport system permease family.</text>
</comment>
<dbReference type="EMBL" id="JADEWZ010000040">
    <property type="protein sequence ID" value="MBE9118183.1"/>
    <property type="molecule type" value="Genomic_DNA"/>
</dbReference>
<protein>
    <submittedName>
        <fullName evidence="9">Sugar ABC transporter permease</fullName>
    </submittedName>
</protein>
<feature type="transmembrane region" description="Helical" evidence="7">
    <location>
        <begin position="77"/>
        <end position="98"/>
    </location>
</feature>
<feature type="transmembrane region" description="Helical" evidence="7">
    <location>
        <begin position="237"/>
        <end position="258"/>
    </location>
</feature>
<dbReference type="CDD" id="cd06261">
    <property type="entry name" value="TM_PBP2"/>
    <property type="match status" value="1"/>
</dbReference>
<dbReference type="InterPro" id="IPR035906">
    <property type="entry name" value="MetI-like_sf"/>
</dbReference>
<keyword evidence="2 7" id="KW-0813">Transport</keyword>
<evidence type="ECO:0000256" key="1">
    <source>
        <dbReference type="ARBA" id="ARBA00004651"/>
    </source>
</evidence>
<dbReference type="PANTHER" id="PTHR30193:SF37">
    <property type="entry name" value="INNER MEMBRANE ABC TRANSPORTER PERMEASE PROTEIN YCJO"/>
    <property type="match status" value="1"/>
</dbReference>
<dbReference type="Pfam" id="PF00528">
    <property type="entry name" value="BPD_transp_1"/>
    <property type="match status" value="1"/>
</dbReference>
<reference evidence="9" key="1">
    <citation type="submission" date="2020-10" db="EMBL/GenBank/DDBJ databases">
        <authorList>
            <person name="Castelo-Branco R."/>
            <person name="Eusebio N."/>
            <person name="Adriana R."/>
            <person name="Vieira A."/>
            <person name="Brugerolle De Fraissinette N."/>
            <person name="Rezende De Castro R."/>
            <person name="Schneider M.P."/>
            <person name="Vasconcelos V."/>
            <person name="Leao P.N."/>
        </authorList>
    </citation>
    <scope>NUCLEOTIDE SEQUENCE</scope>
    <source>
        <strain evidence="9">LEGE 07157</strain>
    </source>
</reference>
<evidence type="ECO:0000256" key="4">
    <source>
        <dbReference type="ARBA" id="ARBA00022692"/>
    </source>
</evidence>
<comment type="subcellular location">
    <subcellularLocation>
        <location evidence="1 7">Cell membrane</location>
        <topology evidence="1 7">Multi-pass membrane protein</topology>
    </subcellularLocation>
</comment>
<sequence>MTQDAIRKREQLTGWLLITPALIVVLLVFAYPIGRAFWLSLFQQNLGTELQAQFYGLSNYGRLLGDGRFWQSMQNTAIFTAVSIFFELILGMAIALILNKSFRGRGALRTISLIPWALPTAIMGLAWAWIFNDQYGIANDILRIFGFDGITWLGQPLPAMVALIIADVWKTTPFIAIILLAGLQSISSDLYEAHSIDGATPIQSFTQITLPLLAPQILIALLFRFAQAFGIFDLVQVMTGGGPAGATETVAIYIYATIRRYLDFGYGAALVVVTFILLILAVAIAGLLLSKLRVSVTGER</sequence>
<dbReference type="InterPro" id="IPR051393">
    <property type="entry name" value="ABC_transporter_permease"/>
</dbReference>
<gene>
    <name evidence="9" type="ORF">IQ249_20015</name>
</gene>
<evidence type="ECO:0000256" key="6">
    <source>
        <dbReference type="ARBA" id="ARBA00023136"/>
    </source>
</evidence>
<feature type="domain" description="ABC transmembrane type-1" evidence="8">
    <location>
        <begin position="73"/>
        <end position="285"/>
    </location>
</feature>
<dbReference type="InterPro" id="IPR000515">
    <property type="entry name" value="MetI-like"/>
</dbReference>
<evidence type="ECO:0000256" key="7">
    <source>
        <dbReference type="RuleBase" id="RU363032"/>
    </source>
</evidence>
<evidence type="ECO:0000256" key="5">
    <source>
        <dbReference type="ARBA" id="ARBA00022989"/>
    </source>
</evidence>
<keyword evidence="4 7" id="KW-0812">Transmembrane</keyword>